<evidence type="ECO:0000256" key="1">
    <source>
        <dbReference type="ARBA" id="ARBA00001966"/>
    </source>
</evidence>
<dbReference type="Proteomes" id="UP000023152">
    <property type="component" value="Unassembled WGS sequence"/>
</dbReference>
<keyword evidence="8" id="KW-0326">Glycosidase</keyword>
<gene>
    <name evidence="10" type="ORF">RFI_05774</name>
</gene>
<evidence type="ECO:0000313" key="10">
    <source>
        <dbReference type="EMBL" id="ETO31344.1"/>
    </source>
</evidence>
<sequence length="203" mass="23876">MYPLKKNKNKMRDQMVAALLIECDNAKDKEYLMIKRDKKGLLAGQWEFPTMVISDGVDEVKCSSSKLQRKECEKKLREYWIGFDDGFNSHYVYIGESVHLFSHIRQQTLIFLITVDQTCKKNVTQLLTQKNMEFDWVSQSLLETSKKLTVCVHKVWLCKINQNTAQSNCLKQTVIEQSFQTKKKNPKNERENEMKSNCFFSRI</sequence>
<dbReference type="GO" id="GO:0046872">
    <property type="term" value="F:metal ion binding"/>
    <property type="evidence" value="ECO:0007669"/>
    <property type="project" value="UniProtKB-KW"/>
</dbReference>
<dbReference type="InterPro" id="IPR015797">
    <property type="entry name" value="NUDIX_hydrolase-like_dom_sf"/>
</dbReference>
<evidence type="ECO:0000256" key="5">
    <source>
        <dbReference type="ARBA" id="ARBA00023004"/>
    </source>
</evidence>
<comment type="cofactor">
    <cofactor evidence="1">
        <name>[4Fe-4S] cluster</name>
        <dbReference type="ChEBI" id="CHEBI:49883"/>
    </cofactor>
</comment>
<dbReference type="GO" id="GO:0000701">
    <property type="term" value="F:purine-specific mismatch base pair DNA N-glycosylase activity"/>
    <property type="evidence" value="ECO:0007669"/>
    <property type="project" value="TreeGrafter"/>
</dbReference>
<proteinExistence type="predicted"/>
<dbReference type="SUPFAM" id="SSF55811">
    <property type="entry name" value="Nudix"/>
    <property type="match status" value="1"/>
</dbReference>
<keyword evidence="7" id="KW-0234">DNA repair</keyword>
<organism evidence="10 11">
    <name type="scientific">Reticulomyxa filosa</name>
    <dbReference type="NCBI Taxonomy" id="46433"/>
    <lineage>
        <taxon>Eukaryota</taxon>
        <taxon>Sar</taxon>
        <taxon>Rhizaria</taxon>
        <taxon>Retaria</taxon>
        <taxon>Foraminifera</taxon>
        <taxon>Monothalamids</taxon>
        <taxon>Reticulomyxidae</taxon>
        <taxon>Reticulomyxa</taxon>
    </lineage>
</organism>
<keyword evidence="11" id="KW-1185">Reference proteome</keyword>
<dbReference type="GO" id="GO:0051539">
    <property type="term" value="F:4 iron, 4 sulfur cluster binding"/>
    <property type="evidence" value="ECO:0007669"/>
    <property type="project" value="UniProtKB-KW"/>
</dbReference>
<keyword evidence="4" id="KW-0378">Hydrolase</keyword>
<comment type="caution">
    <text evidence="10">The sequence shown here is derived from an EMBL/GenBank/DDBJ whole genome shotgun (WGS) entry which is preliminary data.</text>
</comment>
<dbReference type="GO" id="GO:0006284">
    <property type="term" value="P:base-excision repair"/>
    <property type="evidence" value="ECO:0007669"/>
    <property type="project" value="InterPro"/>
</dbReference>
<dbReference type="PANTHER" id="PTHR42944">
    <property type="entry name" value="ADENINE DNA GLYCOSYLASE"/>
    <property type="match status" value="1"/>
</dbReference>
<dbReference type="OrthoDB" id="10248838at2759"/>
<keyword evidence="3" id="KW-0227">DNA damage</keyword>
<dbReference type="GO" id="GO:0034039">
    <property type="term" value="F:8-oxo-7,8-dihydroguanine DNA N-glycosylase activity"/>
    <property type="evidence" value="ECO:0007669"/>
    <property type="project" value="TreeGrafter"/>
</dbReference>
<evidence type="ECO:0000256" key="6">
    <source>
        <dbReference type="ARBA" id="ARBA00023014"/>
    </source>
</evidence>
<keyword evidence="2" id="KW-0479">Metal-binding</keyword>
<reference evidence="10 11" key="1">
    <citation type="journal article" date="2013" name="Curr. Biol.">
        <title>The Genome of the Foraminiferan Reticulomyxa filosa.</title>
        <authorList>
            <person name="Glockner G."/>
            <person name="Hulsmann N."/>
            <person name="Schleicher M."/>
            <person name="Noegel A.A."/>
            <person name="Eichinger L."/>
            <person name="Gallinger C."/>
            <person name="Pawlowski J."/>
            <person name="Sierra R."/>
            <person name="Euteneuer U."/>
            <person name="Pillet L."/>
            <person name="Moustafa A."/>
            <person name="Platzer M."/>
            <person name="Groth M."/>
            <person name="Szafranski K."/>
            <person name="Schliwa M."/>
        </authorList>
    </citation>
    <scope>NUCLEOTIDE SEQUENCE [LARGE SCALE GENOMIC DNA]</scope>
</reference>
<evidence type="ECO:0000256" key="9">
    <source>
        <dbReference type="SAM" id="MobiDB-lite"/>
    </source>
</evidence>
<name>X6NZS8_RETFI</name>
<dbReference type="GO" id="GO:0005634">
    <property type="term" value="C:nucleus"/>
    <property type="evidence" value="ECO:0007669"/>
    <property type="project" value="TreeGrafter"/>
</dbReference>
<evidence type="ECO:0000256" key="7">
    <source>
        <dbReference type="ARBA" id="ARBA00023204"/>
    </source>
</evidence>
<dbReference type="InterPro" id="IPR044298">
    <property type="entry name" value="MIG/MutY"/>
</dbReference>
<feature type="region of interest" description="Disordered" evidence="9">
    <location>
        <begin position="181"/>
        <end position="203"/>
    </location>
</feature>
<evidence type="ECO:0000256" key="2">
    <source>
        <dbReference type="ARBA" id="ARBA00022723"/>
    </source>
</evidence>
<dbReference type="EMBL" id="ASPP01004992">
    <property type="protein sequence ID" value="ETO31344.1"/>
    <property type="molecule type" value="Genomic_DNA"/>
</dbReference>
<evidence type="ECO:0000256" key="8">
    <source>
        <dbReference type="ARBA" id="ARBA00023295"/>
    </source>
</evidence>
<keyword evidence="6" id="KW-0411">Iron-sulfur</keyword>
<accession>X6NZS8</accession>
<dbReference type="Gene3D" id="3.90.79.10">
    <property type="entry name" value="Nucleoside Triphosphate Pyrophosphohydrolase"/>
    <property type="match status" value="1"/>
</dbReference>
<dbReference type="GO" id="GO:0035485">
    <property type="term" value="F:adenine/guanine mispair binding"/>
    <property type="evidence" value="ECO:0007669"/>
    <property type="project" value="TreeGrafter"/>
</dbReference>
<dbReference type="GO" id="GO:0006298">
    <property type="term" value="P:mismatch repair"/>
    <property type="evidence" value="ECO:0007669"/>
    <property type="project" value="TreeGrafter"/>
</dbReference>
<evidence type="ECO:0000313" key="11">
    <source>
        <dbReference type="Proteomes" id="UP000023152"/>
    </source>
</evidence>
<dbReference type="AlphaFoldDB" id="X6NZS8"/>
<dbReference type="PANTHER" id="PTHR42944:SF1">
    <property type="entry name" value="ADENINE DNA GLYCOSYLASE"/>
    <property type="match status" value="1"/>
</dbReference>
<protein>
    <submittedName>
        <fullName evidence="10">Uncharacterized protein</fullName>
    </submittedName>
</protein>
<evidence type="ECO:0000256" key="4">
    <source>
        <dbReference type="ARBA" id="ARBA00022801"/>
    </source>
</evidence>
<dbReference type="GO" id="GO:0032357">
    <property type="term" value="F:oxidized purine DNA binding"/>
    <property type="evidence" value="ECO:0007669"/>
    <property type="project" value="TreeGrafter"/>
</dbReference>
<evidence type="ECO:0000256" key="3">
    <source>
        <dbReference type="ARBA" id="ARBA00022763"/>
    </source>
</evidence>
<keyword evidence="5" id="KW-0408">Iron</keyword>